<keyword evidence="3" id="KW-1185">Reference proteome</keyword>
<sequence length="146" mass="17666">MTTFQSTSNGAKFIHTLIIVLRYCCLLNLSDHHSDNSLQEGVDLRRSTLSYCSLHSVDNNYNDYQRNNDIKNENNECFYNHDHYHNITDIYNAHHHSNDYNDDDHHPFQTTHNNYKDHYHCNDYNDDDYHHYHPFDYIHHNANYHH</sequence>
<evidence type="ECO:0000313" key="4">
    <source>
        <dbReference type="WBParaSite" id="HPBE_0001091001-mRNA-1"/>
    </source>
</evidence>
<protein>
    <submittedName>
        <fullName evidence="4">Histidine-rich glycoprotein-like</fullName>
    </submittedName>
</protein>
<feature type="signal peptide" evidence="1">
    <location>
        <begin position="1"/>
        <end position="30"/>
    </location>
</feature>
<dbReference type="EMBL" id="UZAH01026918">
    <property type="protein sequence ID" value="VDO86750.1"/>
    <property type="molecule type" value="Genomic_DNA"/>
</dbReference>
<proteinExistence type="predicted"/>
<accession>A0A3P7YFK3</accession>
<reference evidence="4" key="2">
    <citation type="submission" date="2019-09" db="UniProtKB">
        <authorList>
            <consortium name="WormBaseParasite"/>
        </authorList>
    </citation>
    <scope>IDENTIFICATION</scope>
</reference>
<organism evidence="3 4">
    <name type="scientific">Heligmosomoides polygyrus</name>
    <name type="common">Parasitic roundworm</name>
    <dbReference type="NCBI Taxonomy" id="6339"/>
    <lineage>
        <taxon>Eukaryota</taxon>
        <taxon>Metazoa</taxon>
        <taxon>Ecdysozoa</taxon>
        <taxon>Nematoda</taxon>
        <taxon>Chromadorea</taxon>
        <taxon>Rhabditida</taxon>
        <taxon>Rhabditina</taxon>
        <taxon>Rhabditomorpha</taxon>
        <taxon>Strongyloidea</taxon>
        <taxon>Heligmosomidae</taxon>
        <taxon>Heligmosomoides</taxon>
    </lineage>
</organism>
<dbReference type="AlphaFoldDB" id="A0A183FSI6"/>
<gene>
    <name evidence="2" type="ORF">HPBE_LOCUS10911</name>
</gene>
<dbReference type="WBParaSite" id="HPBE_0001091001-mRNA-1">
    <property type="protein sequence ID" value="HPBE_0001091001-mRNA-1"/>
    <property type="gene ID" value="HPBE_0001091001"/>
</dbReference>
<evidence type="ECO:0000313" key="2">
    <source>
        <dbReference type="EMBL" id="VDO86750.1"/>
    </source>
</evidence>
<accession>A0A183FSI6</accession>
<reference evidence="2 3" key="1">
    <citation type="submission" date="2018-11" db="EMBL/GenBank/DDBJ databases">
        <authorList>
            <consortium name="Pathogen Informatics"/>
        </authorList>
    </citation>
    <scope>NUCLEOTIDE SEQUENCE [LARGE SCALE GENOMIC DNA]</scope>
</reference>
<evidence type="ECO:0000256" key="1">
    <source>
        <dbReference type="SAM" id="SignalP"/>
    </source>
</evidence>
<dbReference type="Proteomes" id="UP000050761">
    <property type="component" value="Unassembled WGS sequence"/>
</dbReference>
<feature type="chain" id="PRO_5044551607" evidence="1">
    <location>
        <begin position="31"/>
        <end position="146"/>
    </location>
</feature>
<keyword evidence="1" id="KW-0732">Signal</keyword>
<evidence type="ECO:0000313" key="3">
    <source>
        <dbReference type="Proteomes" id="UP000050761"/>
    </source>
</evidence>
<name>A0A183FSI6_HELPZ</name>